<dbReference type="AlphaFoldDB" id="A0A0B7ILC0"/>
<protein>
    <submittedName>
        <fullName evidence="1">Uncharacterized protein</fullName>
    </submittedName>
</protein>
<gene>
    <name evidence="1" type="ORF">CCAND93_280004</name>
</gene>
<organism evidence="1 2">
    <name type="scientific">Capnocytophaga canis</name>
    <dbReference type="NCBI Taxonomy" id="1848903"/>
    <lineage>
        <taxon>Bacteria</taxon>
        <taxon>Pseudomonadati</taxon>
        <taxon>Bacteroidota</taxon>
        <taxon>Flavobacteriia</taxon>
        <taxon>Flavobacteriales</taxon>
        <taxon>Flavobacteriaceae</taxon>
        <taxon>Capnocytophaga</taxon>
    </lineage>
</organism>
<reference evidence="1 2" key="1">
    <citation type="submission" date="2015-01" db="EMBL/GenBank/DDBJ databases">
        <authorList>
            <person name="Xiang T."/>
            <person name="Song Y."/>
            <person name="Huang L."/>
            <person name="Wang B."/>
            <person name="Wu P."/>
        </authorList>
    </citation>
    <scope>NUCLEOTIDE SEQUENCE [LARGE SCALE GENOMIC DNA]</scope>
    <source>
        <strain evidence="1 2">CcD93</strain>
    </source>
</reference>
<evidence type="ECO:0000313" key="2">
    <source>
        <dbReference type="Proteomes" id="UP000038200"/>
    </source>
</evidence>
<evidence type="ECO:0000313" key="1">
    <source>
        <dbReference type="EMBL" id="CEN52670.1"/>
    </source>
</evidence>
<dbReference type="EMBL" id="CDOL01000201">
    <property type="protein sequence ID" value="CEN52670.1"/>
    <property type="molecule type" value="Genomic_DNA"/>
</dbReference>
<accession>A0A0B7ILC0</accession>
<sequence>MMTLGSKLFNFATPYHRVFLLFSAGDEIFTLPGINTALTIVSNGDSILIEDVEDVDKCVFFDFQLINDRESKFKNDFDRFKEFVKKQIFIKKQVAFIITNRVLLPQNLVINCKMIENE</sequence>
<name>A0A0B7ILC0_9FLAO</name>
<dbReference type="Proteomes" id="UP000038200">
    <property type="component" value="Unassembled WGS sequence"/>
</dbReference>
<dbReference type="RefSeq" id="WP_156127603.1">
    <property type="nucleotide sequence ID" value="NZ_CDOL01000201.1"/>
</dbReference>
<proteinExistence type="predicted"/>